<reference evidence="1" key="1">
    <citation type="submission" date="2023-04" db="EMBL/GenBank/DDBJ databases">
        <title>Draft Genome sequencing of Naganishia species isolated from polar environments using Oxford Nanopore Technology.</title>
        <authorList>
            <person name="Leo P."/>
            <person name="Venkateswaran K."/>
        </authorList>
    </citation>
    <scope>NUCLEOTIDE SEQUENCE</scope>
    <source>
        <strain evidence="1">DBVPG 5303</strain>
    </source>
</reference>
<sequence length="452" mass="49678">MPAIAPPHAVCPECHGLAVDDSAATGTRQQQQQQQDQPDVPPEPRGSETSDVANEPERGSNERAEDRPETNGSMLPCASQPVPIDSLPPPPSQPQQYSDSGETDSSMPLLTNDRGTFSLSPGVSCVPGTPQSPIPTPTLSEKRCEGVHDDGCVLAAPPFSHRAETTMKHRQQQQADIRPHDRTERKELAHDDDDDVLPDEGQGVVSNPILEVGRRRIPSVGRGCLFPGSLFRGKQTSGRSSYDVEVRILDVSFPTSTISGYLSISHLTETHPRLTTFFSGEIIGSTYGFLTGPAFYSAQATESDDMRHWSRFEHFQKVKGELKRPGLTMRDEASTLLGHEMEQEKPFCFMRWKERFLVPDHKVRDISGASFAGFYYLQLDFDPPPPIGNASSGLFHSAIITISSTSTSKIPSSTDQPLQRKDASRAFSSKRYKSPFEPDITISARTPSARFS</sequence>
<name>A0ACC2WVJ5_9TREE</name>
<accession>A0ACC2WVJ5</accession>
<evidence type="ECO:0000313" key="1">
    <source>
        <dbReference type="EMBL" id="KAJ9115793.1"/>
    </source>
</evidence>
<keyword evidence="2" id="KW-1185">Reference proteome</keyword>
<organism evidence="1 2">
    <name type="scientific">Naganishia onofrii</name>
    <dbReference type="NCBI Taxonomy" id="1851511"/>
    <lineage>
        <taxon>Eukaryota</taxon>
        <taxon>Fungi</taxon>
        <taxon>Dikarya</taxon>
        <taxon>Basidiomycota</taxon>
        <taxon>Agaricomycotina</taxon>
        <taxon>Tremellomycetes</taxon>
        <taxon>Filobasidiales</taxon>
        <taxon>Filobasidiaceae</taxon>
        <taxon>Naganishia</taxon>
    </lineage>
</organism>
<dbReference type="EMBL" id="JASBWV010000041">
    <property type="protein sequence ID" value="KAJ9115793.1"/>
    <property type="molecule type" value="Genomic_DNA"/>
</dbReference>
<comment type="caution">
    <text evidence="1">The sequence shown here is derived from an EMBL/GenBank/DDBJ whole genome shotgun (WGS) entry which is preliminary data.</text>
</comment>
<protein>
    <submittedName>
        <fullName evidence="1">Uncharacterized protein</fullName>
    </submittedName>
</protein>
<proteinExistence type="predicted"/>
<dbReference type="Proteomes" id="UP001234202">
    <property type="component" value="Unassembled WGS sequence"/>
</dbReference>
<evidence type="ECO:0000313" key="2">
    <source>
        <dbReference type="Proteomes" id="UP001234202"/>
    </source>
</evidence>
<gene>
    <name evidence="1" type="ORF">QFC24_006901</name>
</gene>